<dbReference type="Proteomes" id="UP001374535">
    <property type="component" value="Chromosome 11"/>
</dbReference>
<organism evidence="1 2">
    <name type="scientific">Vigna mungo</name>
    <name type="common">Black gram</name>
    <name type="synonym">Phaseolus mungo</name>
    <dbReference type="NCBI Taxonomy" id="3915"/>
    <lineage>
        <taxon>Eukaryota</taxon>
        <taxon>Viridiplantae</taxon>
        <taxon>Streptophyta</taxon>
        <taxon>Embryophyta</taxon>
        <taxon>Tracheophyta</taxon>
        <taxon>Spermatophyta</taxon>
        <taxon>Magnoliopsida</taxon>
        <taxon>eudicotyledons</taxon>
        <taxon>Gunneridae</taxon>
        <taxon>Pentapetalae</taxon>
        <taxon>rosids</taxon>
        <taxon>fabids</taxon>
        <taxon>Fabales</taxon>
        <taxon>Fabaceae</taxon>
        <taxon>Papilionoideae</taxon>
        <taxon>50 kb inversion clade</taxon>
        <taxon>NPAAA clade</taxon>
        <taxon>indigoferoid/millettioid clade</taxon>
        <taxon>Phaseoleae</taxon>
        <taxon>Vigna</taxon>
    </lineage>
</organism>
<keyword evidence="2" id="KW-1185">Reference proteome</keyword>
<evidence type="ECO:0000313" key="2">
    <source>
        <dbReference type="Proteomes" id="UP001374535"/>
    </source>
</evidence>
<evidence type="ECO:0000313" key="1">
    <source>
        <dbReference type="EMBL" id="WVY92256.1"/>
    </source>
</evidence>
<reference evidence="1 2" key="1">
    <citation type="journal article" date="2023" name="Life. Sci Alliance">
        <title>Evolutionary insights into 3D genome organization and epigenetic landscape of Vigna mungo.</title>
        <authorList>
            <person name="Junaid A."/>
            <person name="Singh B."/>
            <person name="Bhatia S."/>
        </authorList>
    </citation>
    <scope>NUCLEOTIDE SEQUENCE [LARGE SCALE GENOMIC DNA]</scope>
    <source>
        <strain evidence="1">Urdbean</strain>
    </source>
</reference>
<dbReference type="EMBL" id="CP144690">
    <property type="protein sequence ID" value="WVY92256.1"/>
    <property type="molecule type" value="Genomic_DNA"/>
</dbReference>
<dbReference type="AlphaFoldDB" id="A0AAQ3MJT3"/>
<proteinExistence type="predicted"/>
<gene>
    <name evidence="1" type="ORF">V8G54_037770</name>
</gene>
<accession>A0AAQ3MJT3</accession>
<name>A0AAQ3MJT3_VIGMU</name>
<sequence>MEPPVVAIAVWNFLFDLRFMELQIRGGDISGGSLTTLVIELSGSLGNGIRTVVKGKRVSVGVLKPLASTKLPAATLNLVAILVMLSCQFTEYVSKYLVPFVT</sequence>
<protein>
    <submittedName>
        <fullName evidence="1">Uncharacterized protein</fullName>
    </submittedName>
</protein>